<proteinExistence type="predicted"/>
<organism evidence="1 2">
    <name type="scientific">Aspergillus carbonarius (strain ITEM 5010)</name>
    <dbReference type="NCBI Taxonomy" id="602072"/>
    <lineage>
        <taxon>Eukaryota</taxon>
        <taxon>Fungi</taxon>
        <taxon>Dikarya</taxon>
        <taxon>Ascomycota</taxon>
        <taxon>Pezizomycotina</taxon>
        <taxon>Eurotiomycetes</taxon>
        <taxon>Eurotiomycetidae</taxon>
        <taxon>Eurotiales</taxon>
        <taxon>Aspergillaceae</taxon>
        <taxon>Aspergillus</taxon>
        <taxon>Aspergillus subgen. Circumdati</taxon>
    </lineage>
</organism>
<name>A0A1R3RL28_ASPC5</name>
<protein>
    <submittedName>
        <fullName evidence="1">Uncharacterized protein</fullName>
    </submittedName>
</protein>
<gene>
    <name evidence="1" type="ORF">ASPCADRAFT_130683</name>
</gene>
<evidence type="ECO:0000313" key="2">
    <source>
        <dbReference type="Proteomes" id="UP000188318"/>
    </source>
</evidence>
<evidence type="ECO:0000313" key="1">
    <source>
        <dbReference type="EMBL" id="OOF95194.1"/>
    </source>
</evidence>
<dbReference type="EMBL" id="KV907500">
    <property type="protein sequence ID" value="OOF95194.1"/>
    <property type="molecule type" value="Genomic_DNA"/>
</dbReference>
<dbReference type="VEuPathDB" id="FungiDB:ASPCADRAFT_130683"/>
<accession>A0A1R3RL28</accession>
<sequence>MDLAARFLYGIDVAVWEGWTRTAGQTGWLHEPVPLAEVMMTTPPAPLDRLLLPPEEFTRPGATWVFLNLGTRASLRP</sequence>
<dbReference type="Proteomes" id="UP000188318">
    <property type="component" value="Unassembled WGS sequence"/>
</dbReference>
<keyword evidence="2" id="KW-1185">Reference proteome</keyword>
<dbReference type="AlphaFoldDB" id="A0A1R3RL28"/>
<reference evidence="2" key="1">
    <citation type="journal article" date="2017" name="Genome Biol.">
        <title>Comparative genomics reveals high biological diversity and specific adaptations in the industrially and medically important fungal genus Aspergillus.</title>
        <authorList>
            <person name="de Vries R.P."/>
            <person name="Riley R."/>
            <person name="Wiebenga A."/>
            <person name="Aguilar-Osorio G."/>
            <person name="Amillis S."/>
            <person name="Uchima C.A."/>
            <person name="Anderluh G."/>
            <person name="Asadollahi M."/>
            <person name="Askin M."/>
            <person name="Barry K."/>
            <person name="Battaglia E."/>
            <person name="Bayram O."/>
            <person name="Benocci T."/>
            <person name="Braus-Stromeyer S.A."/>
            <person name="Caldana C."/>
            <person name="Canovas D."/>
            <person name="Cerqueira G.C."/>
            <person name="Chen F."/>
            <person name="Chen W."/>
            <person name="Choi C."/>
            <person name="Clum A."/>
            <person name="Dos Santos R.A."/>
            <person name="Damasio A.R."/>
            <person name="Diallinas G."/>
            <person name="Emri T."/>
            <person name="Fekete E."/>
            <person name="Flipphi M."/>
            <person name="Freyberg S."/>
            <person name="Gallo A."/>
            <person name="Gournas C."/>
            <person name="Habgood R."/>
            <person name="Hainaut M."/>
            <person name="Harispe M.L."/>
            <person name="Henrissat B."/>
            <person name="Hilden K.S."/>
            <person name="Hope R."/>
            <person name="Hossain A."/>
            <person name="Karabika E."/>
            <person name="Karaffa L."/>
            <person name="Karanyi Z."/>
            <person name="Krasevec N."/>
            <person name="Kuo A."/>
            <person name="Kusch H."/>
            <person name="LaButti K."/>
            <person name="Lagendijk E.L."/>
            <person name="Lapidus A."/>
            <person name="Levasseur A."/>
            <person name="Lindquist E."/>
            <person name="Lipzen A."/>
            <person name="Logrieco A.F."/>
            <person name="MacCabe A."/>
            <person name="Maekelae M.R."/>
            <person name="Malavazi I."/>
            <person name="Melin P."/>
            <person name="Meyer V."/>
            <person name="Mielnichuk N."/>
            <person name="Miskei M."/>
            <person name="Molnar A.P."/>
            <person name="Mule G."/>
            <person name="Ngan C.Y."/>
            <person name="Orejas M."/>
            <person name="Orosz E."/>
            <person name="Ouedraogo J.P."/>
            <person name="Overkamp K.M."/>
            <person name="Park H.-S."/>
            <person name="Perrone G."/>
            <person name="Piumi F."/>
            <person name="Punt P.J."/>
            <person name="Ram A.F."/>
            <person name="Ramon A."/>
            <person name="Rauscher S."/>
            <person name="Record E."/>
            <person name="Riano-Pachon D.M."/>
            <person name="Robert V."/>
            <person name="Roehrig J."/>
            <person name="Ruller R."/>
            <person name="Salamov A."/>
            <person name="Salih N.S."/>
            <person name="Samson R.A."/>
            <person name="Sandor E."/>
            <person name="Sanguinetti M."/>
            <person name="Schuetze T."/>
            <person name="Sepcic K."/>
            <person name="Shelest E."/>
            <person name="Sherlock G."/>
            <person name="Sophianopoulou V."/>
            <person name="Squina F.M."/>
            <person name="Sun H."/>
            <person name="Susca A."/>
            <person name="Todd R.B."/>
            <person name="Tsang A."/>
            <person name="Unkles S.E."/>
            <person name="van de Wiele N."/>
            <person name="van Rossen-Uffink D."/>
            <person name="Oliveira J.V."/>
            <person name="Vesth T.C."/>
            <person name="Visser J."/>
            <person name="Yu J.-H."/>
            <person name="Zhou M."/>
            <person name="Andersen M.R."/>
            <person name="Archer D.B."/>
            <person name="Baker S.E."/>
            <person name="Benoit I."/>
            <person name="Brakhage A.A."/>
            <person name="Braus G.H."/>
            <person name="Fischer R."/>
            <person name="Frisvad J.C."/>
            <person name="Goldman G.H."/>
            <person name="Houbraken J."/>
            <person name="Oakley B."/>
            <person name="Pocsi I."/>
            <person name="Scazzocchio C."/>
            <person name="Seiboth B."/>
            <person name="vanKuyk P.A."/>
            <person name="Wortman J."/>
            <person name="Dyer P.S."/>
            <person name="Grigoriev I.V."/>
        </authorList>
    </citation>
    <scope>NUCLEOTIDE SEQUENCE [LARGE SCALE GENOMIC DNA]</scope>
    <source>
        <strain evidence="2">ITEM 5010</strain>
    </source>
</reference>